<evidence type="ECO:0000313" key="1">
    <source>
        <dbReference type="EMBL" id="CAI2195420.1"/>
    </source>
</evidence>
<gene>
    <name evidence="1" type="ORF">FWILDA_LOCUS17067</name>
</gene>
<comment type="caution">
    <text evidence="1">The sequence shown here is derived from an EMBL/GenBank/DDBJ whole genome shotgun (WGS) entry which is preliminary data.</text>
</comment>
<name>A0A9W4T7Z8_9GLOM</name>
<dbReference type="EMBL" id="CAMKVN010012415">
    <property type="protein sequence ID" value="CAI2195420.1"/>
    <property type="molecule type" value="Genomic_DNA"/>
</dbReference>
<dbReference type="Gene3D" id="3.60.10.10">
    <property type="entry name" value="Endonuclease/exonuclease/phosphatase"/>
    <property type="match status" value="1"/>
</dbReference>
<accession>A0A9W4T7Z8</accession>
<evidence type="ECO:0000313" key="2">
    <source>
        <dbReference type="Proteomes" id="UP001153678"/>
    </source>
</evidence>
<dbReference type="InterPro" id="IPR036691">
    <property type="entry name" value="Endo/exonu/phosph_ase_sf"/>
</dbReference>
<reference evidence="1" key="1">
    <citation type="submission" date="2022-08" db="EMBL/GenBank/DDBJ databases">
        <authorList>
            <person name="Kallberg Y."/>
            <person name="Tangrot J."/>
            <person name="Rosling A."/>
        </authorList>
    </citation>
    <scope>NUCLEOTIDE SEQUENCE</scope>
    <source>
        <strain evidence="1">Wild A</strain>
    </source>
</reference>
<feature type="non-terminal residue" evidence="1">
    <location>
        <position position="124"/>
    </location>
</feature>
<proteinExistence type="predicted"/>
<dbReference type="AlphaFoldDB" id="A0A9W4T7Z8"/>
<organism evidence="1 2">
    <name type="scientific">Funneliformis geosporum</name>
    <dbReference type="NCBI Taxonomy" id="1117311"/>
    <lineage>
        <taxon>Eukaryota</taxon>
        <taxon>Fungi</taxon>
        <taxon>Fungi incertae sedis</taxon>
        <taxon>Mucoromycota</taxon>
        <taxon>Glomeromycotina</taxon>
        <taxon>Glomeromycetes</taxon>
        <taxon>Glomerales</taxon>
        <taxon>Glomeraceae</taxon>
        <taxon>Funneliformis</taxon>
    </lineage>
</organism>
<dbReference type="SUPFAM" id="SSF56219">
    <property type="entry name" value="DNase I-like"/>
    <property type="match status" value="1"/>
</dbReference>
<keyword evidence="2" id="KW-1185">Reference proteome</keyword>
<sequence length="124" mass="14432">MQVIFISDLNAEPKRHINPKHSNQFFRNLANCNLFNIRDICYDNANTRLPTFHRNGCNPSRINHIYCSTKLATQTIRLSSTPTDLSDHYLLIATLECPELVTKKSSSLIKKKYFDIDNMNQETW</sequence>
<protein>
    <submittedName>
        <fullName evidence="1">12556_t:CDS:1</fullName>
    </submittedName>
</protein>
<dbReference type="Proteomes" id="UP001153678">
    <property type="component" value="Unassembled WGS sequence"/>
</dbReference>